<comment type="caution">
    <text evidence="2">The sequence shown here is derived from an EMBL/GenBank/DDBJ whole genome shotgun (WGS) entry which is preliminary data.</text>
</comment>
<accession>A0A4D9D622</accession>
<feature type="compositionally biased region" description="Basic and acidic residues" evidence="1">
    <location>
        <begin position="1"/>
        <end position="11"/>
    </location>
</feature>
<keyword evidence="3" id="KW-1185">Reference proteome</keyword>
<evidence type="ECO:0000313" key="2">
    <source>
        <dbReference type="EMBL" id="TFJ85817.1"/>
    </source>
</evidence>
<feature type="compositionally biased region" description="Basic and acidic residues" evidence="1">
    <location>
        <begin position="147"/>
        <end position="157"/>
    </location>
</feature>
<feature type="compositionally biased region" description="Gly residues" evidence="1">
    <location>
        <begin position="125"/>
        <end position="134"/>
    </location>
</feature>
<feature type="compositionally biased region" description="Low complexity" evidence="1">
    <location>
        <begin position="20"/>
        <end position="34"/>
    </location>
</feature>
<name>A0A4D9D622_9STRA</name>
<feature type="compositionally biased region" description="Low complexity" evidence="1">
    <location>
        <begin position="55"/>
        <end position="68"/>
    </location>
</feature>
<feature type="compositionally biased region" description="Basic and acidic residues" evidence="1">
    <location>
        <begin position="313"/>
        <end position="327"/>
    </location>
</feature>
<dbReference type="InterPro" id="IPR012677">
    <property type="entry name" value="Nucleotide-bd_a/b_plait_sf"/>
</dbReference>
<feature type="compositionally biased region" description="Acidic residues" evidence="1">
    <location>
        <begin position="328"/>
        <end position="338"/>
    </location>
</feature>
<dbReference type="Gene3D" id="3.30.70.330">
    <property type="match status" value="1"/>
</dbReference>
<gene>
    <name evidence="2" type="ORF">NSK_002637</name>
</gene>
<feature type="compositionally biased region" description="Gly residues" evidence="1">
    <location>
        <begin position="205"/>
        <end position="224"/>
    </location>
</feature>
<protein>
    <submittedName>
        <fullName evidence="2">Uncharacterized protein</fullName>
    </submittedName>
</protein>
<feature type="region of interest" description="Disordered" evidence="1">
    <location>
        <begin position="1"/>
        <end position="43"/>
    </location>
</feature>
<reference evidence="2 3" key="1">
    <citation type="submission" date="2019-01" db="EMBL/GenBank/DDBJ databases">
        <title>Nuclear Genome Assembly of the Microalgal Biofuel strain Nannochloropsis salina CCMP1776.</title>
        <authorList>
            <person name="Hovde B."/>
        </authorList>
    </citation>
    <scope>NUCLEOTIDE SEQUENCE [LARGE SCALE GENOMIC DNA]</scope>
    <source>
        <strain evidence="2 3">CCMP1776</strain>
    </source>
</reference>
<organism evidence="2 3">
    <name type="scientific">Nannochloropsis salina CCMP1776</name>
    <dbReference type="NCBI Taxonomy" id="1027361"/>
    <lineage>
        <taxon>Eukaryota</taxon>
        <taxon>Sar</taxon>
        <taxon>Stramenopiles</taxon>
        <taxon>Ochrophyta</taxon>
        <taxon>Eustigmatophyceae</taxon>
        <taxon>Eustigmatales</taxon>
        <taxon>Monodopsidaceae</taxon>
        <taxon>Microchloropsis</taxon>
        <taxon>Microchloropsis salina</taxon>
    </lineage>
</organism>
<feature type="compositionally biased region" description="Basic and acidic residues" evidence="1">
    <location>
        <begin position="191"/>
        <end position="204"/>
    </location>
</feature>
<sequence length="526" mass="55093">MLRVNMEERTRGSLPGGVHGSSHSSSSLSSSIGVLERPSALPPFLPHASPFAPLSSSSLTVSDSSLPLEQSWPSLGEGIRRGGKGGGQGGGRTKRAVLPHPAPTSSSSYSSAFPIRRETARRGDGGGGGGGGSGGREDRSVFLSAADSRHGPPEWEGSRSQGGSEGGEGGRGGRRRRAGGCPLYDMLMASERSRSGAGRRREGESPGGGSGGGGGRGGGRGGGTDLPSPSVLAALGLGPPRRKKLTTLKKKILLAPLFEYQAPLNPLRSTLLLPSSPLFSLRSLPSLFMKAEGGKQGGRKPSPLFLRPTSLDRGGEGREGEGGKEGEKEEEEEGEGEEEREKPVCLPGFVDPTVLKEPEEREEVMRNLVDLCQVRREGGREGGTKEGFCGRVRTRKSDCFLTRGVILHPPRQFSASILPNLGPHGLFAQFFLFPQAYGRVLALRVNTTRAASSPPPPGHSLLPGLASSSLCSDHEPGSVLVRYETSADAGRAVAGLTARVVQGRRVRAFLVRKRAGEAEEGGGEGR</sequence>
<proteinExistence type="predicted"/>
<feature type="region of interest" description="Disordered" evidence="1">
    <location>
        <begin position="55"/>
        <end position="242"/>
    </location>
</feature>
<feature type="region of interest" description="Disordered" evidence="1">
    <location>
        <begin position="292"/>
        <end position="342"/>
    </location>
</feature>
<dbReference type="AlphaFoldDB" id="A0A4D9D622"/>
<dbReference type="Proteomes" id="UP000355283">
    <property type="component" value="Unassembled WGS sequence"/>
</dbReference>
<evidence type="ECO:0000313" key="3">
    <source>
        <dbReference type="Proteomes" id="UP000355283"/>
    </source>
</evidence>
<feature type="compositionally biased region" description="Basic and acidic residues" evidence="1">
    <location>
        <begin position="115"/>
        <end position="124"/>
    </location>
</feature>
<evidence type="ECO:0000256" key="1">
    <source>
        <dbReference type="SAM" id="MobiDB-lite"/>
    </source>
</evidence>
<dbReference type="EMBL" id="SDOX01000010">
    <property type="protein sequence ID" value="TFJ85817.1"/>
    <property type="molecule type" value="Genomic_DNA"/>
</dbReference>